<evidence type="ECO:0000313" key="2">
    <source>
        <dbReference type="EMBL" id="EFO3163929.1"/>
    </source>
</evidence>
<dbReference type="EMBL" id="AATQVU010000001">
    <property type="protein sequence ID" value="EFO3163929.1"/>
    <property type="molecule type" value="Genomic_DNA"/>
</dbReference>
<feature type="coiled-coil region" evidence="1">
    <location>
        <begin position="185"/>
        <end position="226"/>
    </location>
</feature>
<keyword evidence="1" id="KW-0175">Coiled coil</keyword>
<gene>
    <name evidence="2" type="ORF">DP913_02490</name>
</gene>
<organism evidence="2 3">
    <name type="scientific">Escherichia coli O8</name>
    <dbReference type="NCBI Taxonomy" id="1010796"/>
    <lineage>
        <taxon>Bacteria</taxon>
        <taxon>Pseudomonadati</taxon>
        <taxon>Pseudomonadota</taxon>
        <taxon>Gammaproteobacteria</taxon>
        <taxon>Enterobacterales</taxon>
        <taxon>Enterobacteriaceae</taxon>
        <taxon>Escherichia</taxon>
    </lineage>
</organism>
<evidence type="ECO:0000256" key="1">
    <source>
        <dbReference type="SAM" id="Coils"/>
    </source>
</evidence>
<comment type="caution">
    <text evidence="2">The sequence shown here is derived from an EMBL/GenBank/DDBJ whole genome shotgun (WGS) entry which is preliminary data.</text>
</comment>
<name>A0A9P2MJY2_ECOLX</name>
<dbReference type="AlphaFoldDB" id="A0A9P2MJY2"/>
<accession>A0A9P2MJY2</accession>
<protein>
    <submittedName>
        <fullName evidence="2">Uncharacterized protein</fullName>
    </submittedName>
</protein>
<dbReference type="Proteomes" id="UP000735456">
    <property type="component" value="Unassembled WGS sequence"/>
</dbReference>
<reference evidence="2" key="1">
    <citation type="submission" date="2018-06" db="EMBL/GenBank/DDBJ databases">
        <authorList>
            <consortium name="GenomeTrakr network: Whole genome sequencing for foodborne pathogen traceback"/>
        </authorList>
    </citation>
    <scope>NUCLEOTIDE SEQUENCE</scope>
    <source>
        <strain evidence="2">PSU-0700</strain>
    </source>
</reference>
<sequence>MKNSKRITFNLFIKSNGKLNITVMEGKASKQDKSFEVVSGKTLTEMRQNAGIKDGAEWQITNRFDKRHVKPTLVEGESVYCFARAVKADETYYLAVVKTASGFRAVMHHKSKRNEYGVETQEVAKRFRTVATESTVKDVSGTVNTAKGGSFYNHALQVTSSFFCKKEAVKEVAPVVVEEVKEEVAVVESSEVEALKARIAELEAEMTAVKAENASLKAELAAQETTFEVAAVEVEAVEEKSIDEELEELLNYRWGNGEVEEEQENEKEADPVVVPVEVEAESAPVTNFESLRNNFMAKFKTTWEDTEEEQEEIEVNEDEIREAQMALHDAIYDTNYSAYAYAA</sequence>
<proteinExistence type="predicted"/>
<evidence type="ECO:0000313" key="3">
    <source>
        <dbReference type="Proteomes" id="UP000735456"/>
    </source>
</evidence>